<evidence type="ECO:0000259" key="1">
    <source>
        <dbReference type="Pfam" id="PF06985"/>
    </source>
</evidence>
<dbReference type="Pfam" id="PF06985">
    <property type="entry name" value="HET"/>
    <property type="match status" value="1"/>
</dbReference>
<sequence length="465" mass="52894">MRRLNELMEIALQIPLAPVTKNRRLPTRLIDVGFRGPGKEHDEPRLVITANYPPLQDADEDQRYIALSYCWGPSEKAARQLMTKTLTLQDRLRQIPFSTLPKTHQDALQICTLLGVRYIWIDSLCIVQDDKSDWEREADQMGVVYARAYLTICAGQGNSSLDGFLMRTCPSNSAKIPFTSSLKPAVSGCFSLFAPSRECPEVLTLIPGKEFDPFDLGLTMYDPYAYDKNCSWSERGWTFQEAILSPRILFFGKSMVHVCSGDDLIYSEDAIYDITPKEVQDKSNRFLRNMQQESLGTSEDDMWYQWRGLISSYSCRSLTYRSDIFPALSALAKIWTERAKGDCLAGIFSSDLNNGLLWSIEREQSASEYLSTFTEEAYTAPSWSWASQPRGIIWVSHAKTTYKPEFQLLDSHVTLDGLSPYGRVKDGFLLLSTKICPIPSTRMRHNPLWWGFVFPYELLADNGTS</sequence>
<accession>A0AAD9YK82</accession>
<organism evidence="2 3">
    <name type="scientific">Colletotrichum kahawae</name>
    <name type="common">Coffee berry disease fungus</name>
    <dbReference type="NCBI Taxonomy" id="34407"/>
    <lineage>
        <taxon>Eukaryota</taxon>
        <taxon>Fungi</taxon>
        <taxon>Dikarya</taxon>
        <taxon>Ascomycota</taxon>
        <taxon>Pezizomycotina</taxon>
        <taxon>Sordariomycetes</taxon>
        <taxon>Hypocreomycetidae</taxon>
        <taxon>Glomerellales</taxon>
        <taxon>Glomerellaceae</taxon>
        <taxon>Colletotrichum</taxon>
        <taxon>Colletotrichum gloeosporioides species complex</taxon>
    </lineage>
</organism>
<feature type="domain" description="Heterokaryon incompatibility" evidence="1">
    <location>
        <begin position="64"/>
        <end position="241"/>
    </location>
</feature>
<name>A0AAD9YK82_COLKA</name>
<dbReference type="InterPro" id="IPR010730">
    <property type="entry name" value="HET"/>
</dbReference>
<protein>
    <submittedName>
        <fullName evidence="2">HET domain-containing protein</fullName>
    </submittedName>
</protein>
<gene>
    <name evidence="2" type="ORF">CKAH01_15107</name>
</gene>
<evidence type="ECO:0000313" key="3">
    <source>
        <dbReference type="Proteomes" id="UP001281614"/>
    </source>
</evidence>
<dbReference type="PANTHER" id="PTHR33112">
    <property type="entry name" value="DOMAIN PROTEIN, PUTATIVE-RELATED"/>
    <property type="match status" value="1"/>
</dbReference>
<evidence type="ECO:0000313" key="2">
    <source>
        <dbReference type="EMBL" id="KAK2769649.1"/>
    </source>
</evidence>
<proteinExistence type="predicted"/>
<dbReference type="EMBL" id="VYYT01000108">
    <property type="protein sequence ID" value="KAK2769649.1"/>
    <property type="molecule type" value="Genomic_DNA"/>
</dbReference>
<keyword evidence="3" id="KW-1185">Reference proteome</keyword>
<dbReference type="Proteomes" id="UP001281614">
    <property type="component" value="Unassembled WGS sequence"/>
</dbReference>
<dbReference type="PANTHER" id="PTHR33112:SF16">
    <property type="entry name" value="HETEROKARYON INCOMPATIBILITY DOMAIN-CONTAINING PROTEIN"/>
    <property type="match status" value="1"/>
</dbReference>
<reference evidence="2" key="1">
    <citation type="submission" date="2023-02" db="EMBL/GenBank/DDBJ databases">
        <title>Colletotrichum kahawae CIFC_Que2 genome sequencing and assembly.</title>
        <authorList>
            <person name="Baroncelli R."/>
        </authorList>
    </citation>
    <scope>NUCLEOTIDE SEQUENCE</scope>
    <source>
        <strain evidence="2">CIFC_Que2</strain>
    </source>
</reference>
<comment type="caution">
    <text evidence="2">The sequence shown here is derived from an EMBL/GenBank/DDBJ whole genome shotgun (WGS) entry which is preliminary data.</text>
</comment>
<dbReference type="AlphaFoldDB" id="A0AAD9YK82"/>